<dbReference type="InterPro" id="IPR009078">
    <property type="entry name" value="Ferritin-like_SF"/>
</dbReference>
<dbReference type="InterPro" id="IPR009040">
    <property type="entry name" value="Ferritin-like_diiron"/>
</dbReference>
<dbReference type="AlphaFoldDB" id="A0A0U9HH76"/>
<dbReference type="GO" id="GO:0016491">
    <property type="term" value="F:oxidoreductase activity"/>
    <property type="evidence" value="ECO:0007669"/>
    <property type="project" value="InterPro"/>
</dbReference>
<dbReference type="SUPFAM" id="SSF47240">
    <property type="entry name" value="Ferritin-like"/>
    <property type="match status" value="1"/>
</dbReference>
<evidence type="ECO:0000313" key="3">
    <source>
        <dbReference type="Proteomes" id="UP000062160"/>
    </source>
</evidence>
<name>A0A0U9HH76_9FIRM</name>
<reference evidence="2" key="1">
    <citation type="journal article" date="2016" name="Genome Announc.">
        <title>Draft Genome Sequence of the Syntrophic Lactate-Degrading Bacterium Tepidanaerobacter syntrophicus JLT.</title>
        <authorList>
            <person name="Matsuura N."/>
            <person name="Ohashi A."/>
            <person name="Tourlousse D.M."/>
            <person name="Sekiguchi Y."/>
        </authorList>
    </citation>
    <scope>NUCLEOTIDE SEQUENCE [LARGE SCALE GENOMIC DNA]</scope>
    <source>
        <strain evidence="2">JL</strain>
    </source>
</reference>
<dbReference type="Pfam" id="PF02915">
    <property type="entry name" value="Rubrerythrin"/>
    <property type="match status" value="1"/>
</dbReference>
<dbReference type="Gene3D" id="1.20.1260.10">
    <property type="match status" value="1"/>
</dbReference>
<dbReference type="CDD" id="cd01045">
    <property type="entry name" value="Ferritin_like_AB"/>
    <property type="match status" value="1"/>
</dbReference>
<dbReference type="GO" id="GO:0046872">
    <property type="term" value="F:metal ion binding"/>
    <property type="evidence" value="ECO:0007669"/>
    <property type="project" value="InterPro"/>
</dbReference>
<dbReference type="InterPro" id="IPR012347">
    <property type="entry name" value="Ferritin-like"/>
</dbReference>
<dbReference type="PROSITE" id="PS50905">
    <property type="entry name" value="FERRITIN_LIKE"/>
    <property type="match status" value="1"/>
</dbReference>
<accession>A0A0U9HH76</accession>
<dbReference type="STRING" id="224999.GCA_001485475_01484"/>
<dbReference type="Proteomes" id="UP000062160">
    <property type="component" value="Unassembled WGS sequence"/>
</dbReference>
<keyword evidence="3" id="KW-1185">Reference proteome</keyword>
<evidence type="ECO:0000259" key="1">
    <source>
        <dbReference type="PROSITE" id="PS50905"/>
    </source>
</evidence>
<dbReference type="PANTHER" id="PTHR33531:SF7">
    <property type="entry name" value="HYPOTHETICAL MEMBRANE PROTEIN, CONSERVED"/>
    <property type="match status" value="1"/>
</dbReference>
<organism evidence="2">
    <name type="scientific">Tepidanaerobacter syntrophicus</name>
    <dbReference type="NCBI Taxonomy" id="224999"/>
    <lineage>
        <taxon>Bacteria</taxon>
        <taxon>Bacillati</taxon>
        <taxon>Bacillota</taxon>
        <taxon>Clostridia</taxon>
        <taxon>Thermosediminibacterales</taxon>
        <taxon>Tepidanaerobacteraceae</taxon>
        <taxon>Tepidanaerobacter</taxon>
    </lineage>
</organism>
<feature type="domain" description="Ferritin-like diiron" evidence="1">
    <location>
        <begin position="1"/>
        <end position="126"/>
    </location>
</feature>
<dbReference type="PANTHER" id="PTHR33531">
    <property type="entry name" value="RUBRERYTHRIN SUBFAMILY"/>
    <property type="match status" value="1"/>
</dbReference>
<protein>
    <submittedName>
        <fullName evidence="2">Rubrerythrin</fullName>
    </submittedName>
</protein>
<dbReference type="InterPro" id="IPR003251">
    <property type="entry name" value="Rr_diiron-bd_dom"/>
</dbReference>
<evidence type="ECO:0000313" key="2">
    <source>
        <dbReference type="EMBL" id="GAQ25467.1"/>
    </source>
</evidence>
<gene>
    <name evidence="2" type="ORF">TSYNT_7493</name>
</gene>
<dbReference type="EMBL" id="DF977001">
    <property type="protein sequence ID" value="GAQ25467.1"/>
    <property type="molecule type" value="Genomic_DNA"/>
</dbReference>
<proteinExistence type="predicted"/>
<dbReference type="RefSeq" id="WP_059032845.1">
    <property type="nucleotide sequence ID" value="NZ_BSDW01000001.1"/>
</dbReference>
<dbReference type="OrthoDB" id="1729872at2"/>
<sequence length="169" mass="20334">MDEYLQAALKFEEDGYQFYTKISKETNQPLAKRLFESLAIQENEHAKRIMEIYESLQSGSEVKPASRPAFSLEPEVKKIFYELDKDKKAMPLDNIEGYRLAMEMEKKGYNMYREFAEKVEDKREREFFRLLMEEEKEHLSSLDNVYRFLTGTEEWYAEEESKVWNWMST</sequence>